<keyword evidence="3" id="KW-1185">Reference proteome</keyword>
<reference evidence="3" key="1">
    <citation type="submission" date="2017-03" db="EMBL/GenBank/DDBJ databases">
        <title>Phytopthora megakarya and P. palmivora, two closely related causual agents of cacao black pod achieved similar genome size and gene model numbers by different mechanisms.</title>
        <authorList>
            <person name="Ali S."/>
            <person name="Shao J."/>
            <person name="Larry D.J."/>
            <person name="Kronmiller B."/>
            <person name="Shen D."/>
            <person name="Strem M.D."/>
            <person name="Melnick R.L."/>
            <person name="Guiltinan M.J."/>
            <person name="Tyler B.M."/>
            <person name="Meinhardt L.W."/>
            <person name="Bailey B.A."/>
        </authorList>
    </citation>
    <scope>NUCLEOTIDE SEQUENCE [LARGE SCALE GENOMIC DNA]</scope>
    <source>
        <strain evidence="3">zdho120</strain>
    </source>
</reference>
<protein>
    <submittedName>
        <fullName evidence="2">Glycoside hydrolase</fullName>
    </submittedName>
</protein>
<organism evidence="2 3">
    <name type="scientific">Phytophthora megakarya</name>
    <dbReference type="NCBI Taxonomy" id="4795"/>
    <lineage>
        <taxon>Eukaryota</taxon>
        <taxon>Sar</taxon>
        <taxon>Stramenopiles</taxon>
        <taxon>Oomycota</taxon>
        <taxon>Peronosporomycetes</taxon>
        <taxon>Peronosporales</taxon>
        <taxon>Peronosporaceae</taxon>
        <taxon>Phytophthora</taxon>
    </lineage>
</organism>
<name>A0A225VVX3_9STRA</name>
<keyword evidence="2" id="KW-0378">Hydrolase</keyword>
<dbReference type="GO" id="GO:0016787">
    <property type="term" value="F:hydrolase activity"/>
    <property type="evidence" value="ECO:0007669"/>
    <property type="project" value="UniProtKB-KW"/>
</dbReference>
<dbReference type="EMBL" id="NBNE01002702">
    <property type="protein sequence ID" value="OWZ09661.1"/>
    <property type="molecule type" value="Genomic_DNA"/>
</dbReference>
<accession>A0A225VVX3</accession>
<sequence length="81" mass="8953">MSSQGPDTTSSTTKPVDIVPDLHVRELSTTTVPFELFEEVRSLSSVSDAHARSGRDSDARSERMDRLEGLLERMAANFEAQ</sequence>
<dbReference type="Proteomes" id="UP000198211">
    <property type="component" value="Unassembled WGS sequence"/>
</dbReference>
<gene>
    <name evidence="2" type="ORF">PHMEG_00017597</name>
</gene>
<evidence type="ECO:0000256" key="1">
    <source>
        <dbReference type="SAM" id="MobiDB-lite"/>
    </source>
</evidence>
<evidence type="ECO:0000313" key="2">
    <source>
        <dbReference type="EMBL" id="OWZ09661.1"/>
    </source>
</evidence>
<dbReference type="OrthoDB" id="119245at2759"/>
<proteinExistence type="predicted"/>
<evidence type="ECO:0000313" key="3">
    <source>
        <dbReference type="Proteomes" id="UP000198211"/>
    </source>
</evidence>
<comment type="caution">
    <text evidence="2">The sequence shown here is derived from an EMBL/GenBank/DDBJ whole genome shotgun (WGS) entry which is preliminary data.</text>
</comment>
<feature type="region of interest" description="Disordered" evidence="1">
    <location>
        <begin position="44"/>
        <end position="63"/>
    </location>
</feature>
<feature type="compositionally biased region" description="Basic and acidic residues" evidence="1">
    <location>
        <begin position="49"/>
        <end position="63"/>
    </location>
</feature>
<dbReference type="AlphaFoldDB" id="A0A225VVX3"/>